<keyword evidence="6 12" id="KW-0808">Transferase</keyword>
<evidence type="ECO:0000313" key="14">
    <source>
        <dbReference type="EMBL" id="GMT05911.1"/>
    </source>
</evidence>
<feature type="transmembrane region" description="Helical" evidence="12">
    <location>
        <begin position="838"/>
        <end position="858"/>
    </location>
</feature>
<comment type="pathway">
    <text evidence="2 12">Glycolipid biosynthesis; glycosylphosphatidylinositol-anchor biosynthesis.</text>
</comment>
<feature type="transmembrane region" description="Helical" evidence="12">
    <location>
        <begin position="769"/>
        <end position="794"/>
    </location>
</feature>
<keyword evidence="10 12" id="KW-0472">Membrane</keyword>
<feature type="non-terminal residue" evidence="14">
    <location>
        <position position="1"/>
    </location>
</feature>
<evidence type="ECO:0000256" key="2">
    <source>
        <dbReference type="ARBA" id="ARBA00004687"/>
    </source>
</evidence>
<dbReference type="AlphaFoldDB" id="A0AAV5UFZ7"/>
<evidence type="ECO:0000256" key="5">
    <source>
        <dbReference type="ARBA" id="ARBA00022502"/>
    </source>
</evidence>
<dbReference type="Proteomes" id="UP001432027">
    <property type="component" value="Unassembled WGS sequence"/>
</dbReference>
<keyword evidence="9 12" id="KW-1133">Transmembrane helix</keyword>
<evidence type="ECO:0000256" key="9">
    <source>
        <dbReference type="ARBA" id="ARBA00022989"/>
    </source>
</evidence>
<feature type="transmembrane region" description="Helical" evidence="12">
    <location>
        <begin position="724"/>
        <end position="749"/>
    </location>
</feature>
<dbReference type="GO" id="GO:0005789">
    <property type="term" value="C:endoplasmic reticulum membrane"/>
    <property type="evidence" value="ECO:0007669"/>
    <property type="project" value="UniProtKB-SubCell"/>
</dbReference>
<evidence type="ECO:0000256" key="8">
    <source>
        <dbReference type="ARBA" id="ARBA00022824"/>
    </source>
</evidence>
<evidence type="ECO:0000256" key="4">
    <source>
        <dbReference type="ARBA" id="ARBA00020831"/>
    </source>
</evidence>
<protein>
    <recommendedName>
        <fullName evidence="4 12">GPI ethanolamine phosphate transferase 1</fullName>
        <ecNumber evidence="12">2.-.-.-</ecNumber>
    </recommendedName>
</protein>
<feature type="domain" description="GPI ethanolamine phosphate transferase 1 C-terminal" evidence="13">
    <location>
        <begin position="433"/>
        <end position="831"/>
    </location>
</feature>
<dbReference type="EMBL" id="BTSX01000006">
    <property type="protein sequence ID" value="GMT05911.1"/>
    <property type="molecule type" value="Genomic_DNA"/>
</dbReference>
<feature type="transmembrane region" description="Helical" evidence="12">
    <location>
        <begin position="37"/>
        <end position="57"/>
    </location>
</feature>
<feature type="transmembrane region" description="Helical" evidence="12">
    <location>
        <begin position="440"/>
        <end position="459"/>
    </location>
</feature>
<keyword evidence="7 12" id="KW-0812">Transmembrane</keyword>
<evidence type="ECO:0000313" key="15">
    <source>
        <dbReference type="Proteomes" id="UP001432027"/>
    </source>
</evidence>
<evidence type="ECO:0000256" key="11">
    <source>
        <dbReference type="ARBA" id="ARBA00023180"/>
    </source>
</evidence>
<dbReference type="GO" id="GO:0006506">
    <property type="term" value="P:GPI anchor biosynthetic process"/>
    <property type="evidence" value="ECO:0007669"/>
    <property type="project" value="UniProtKB-KW"/>
</dbReference>
<evidence type="ECO:0000256" key="10">
    <source>
        <dbReference type="ARBA" id="ARBA00023136"/>
    </source>
</evidence>
<keyword evidence="8 12" id="KW-0256">Endoplasmic reticulum</keyword>
<keyword evidence="15" id="KW-1185">Reference proteome</keyword>
<dbReference type="Gene3D" id="3.40.720.10">
    <property type="entry name" value="Alkaline Phosphatase, subunit A"/>
    <property type="match status" value="2"/>
</dbReference>
<dbReference type="InterPro" id="IPR002591">
    <property type="entry name" value="Phosphodiest/P_Trfase"/>
</dbReference>
<gene>
    <name evidence="14" type="ORF">PENTCL1PPCAC_28085</name>
</gene>
<reference evidence="14" key="1">
    <citation type="submission" date="2023-10" db="EMBL/GenBank/DDBJ databases">
        <title>Genome assembly of Pristionchus species.</title>
        <authorList>
            <person name="Yoshida K."/>
            <person name="Sommer R.J."/>
        </authorList>
    </citation>
    <scope>NUCLEOTIDE SEQUENCE</scope>
    <source>
        <strain evidence="14">RS0144</strain>
    </source>
</reference>
<feature type="transmembrane region" description="Helical" evidence="12">
    <location>
        <begin position="471"/>
        <end position="490"/>
    </location>
</feature>
<feature type="transmembrane region" description="Helical" evidence="12">
    <location>
        <begin position="806"/>
        <end position="826"/>
    </location>
</feature>
<dbReference type="GO" id="GO:0051377">
    <property type="term" value="F:mannose-ethanolamine phosphotransferase activity"/>
    <property type="evidence" value="ECO:0007669"/>
    <property type="project" value="UniProtKB-UniRule"/>
</dbReference>
<comment type="caution">
    <text evidence="12">Lacks conserved residue(s) required for the propagation of feature annotation.</text>
</comment>
<dbReference type="PANTHER" id="PTHR12250:SF0">
    <property type="entry name" value="GPI ETHANOLAMINE PHOSPHATE TRANSFERASE 1"/>
    <property type="match status" value="1"/>
</dbReference>
<evidence type="ECO:0000256" key="3">
    <source>
        <dbReference type="ARBA" id="ARBA00008400"/>
    </source>
</evidence>
<name>A0AAV5UFZ7_9BILA</name>
<organism evidence="14 15">
    <name type="scientific">Pristionchus entomophagus</name>
    <dbReference type="NCBI Taxonomy" id="358040"/>
    <lineage>
        <taxon>Eukaryota</taxon>
        <taxon>Metazoa</taxon>
        <taxon>Ecdysozoa</taxon>
        <taxon>Nematoda</taxon>
        <taxon>Chromadorea</taxon>
        <taxon>Rhabditida</taxon>
        <taxon>Rhabditina</taxon>
        <taxon>Diplogasteromorpha</taxon>
        <taxon>Diplogasteroidea</taxon>
        <taxon>Neodiplogasteridae</taxon>
        <taxon>Pristionchus</taxon>
    </lineage>
</organism>
<evidence type="ECO:0000256" key="1">
    <source>
        <dbReference type="ARBA" id="ARBA00004477"/>
    </source>
</evidence>
<sequence length="879" mass="98429">LNQARIDHGYTAIETAVLRSTYEKQLDGWSTEMELKIGILGVIVHLILLYSIFDVYYTSPIIGSLPAHRPSSSNHPPAKRLFLISADGLRYDTIMENKELAPFLHSLIDSGVASSGMSRSHVPTESRPGHLSIVAGFTEDVSAVTRGWKENPVTFDTLFNRSIEAYQWGSHDITHLFSDIPQVKTESFPSEWEDFSSLENYKLDEWVFDKCESSLRNLSAETVTGYSRLFFLHLVAIDTNGHGHKPQSFAYRDNLRVVDERVRKLVSTVQEVFADGKTAFLFTSDHGMTEWGSHGGGTEEETRTPFIVWGSGVAGGVRESLEQVDLCPLMTSILSIPFPTNNHGRIKTSLLNTSARYQSSVVMANYLQLREIILHQISRVGRRWWLSSEAVTKTALDSLSTQAAQLAAKGRFKAITSLVSAQLPLLQRSIFLYHRVDRPILSILVSFSFIAFLLLLHISSQQLIHISLTPSAQLVVSLLFISLISSFFFVSSSHIIYLILPIYLFSLIPLSSVRALVPNMLQISSLPPILLVFLLHLSFYDRRFSSLFPLYLLSIPYSFYHNRPVFPNWSTIWNILCISLCPFPFLPPCGVISFPFLSSVPPLLLSVVLRQIRPLFPSQSMIDALLSLSLLNSALIVIHSIFPSYAILRLLSWLSIPLPWLLVYRTPPRSASRLISLSIALFLPYSLLSSSYESLYLLLLLLLLCLLTRISSSHSSSLFFRLPLSSAISSVSVFLPLPHLLTFLTLFATGNLASLSSFSPSSLNRFISVFSPFTMASLLILKLLSPILLIFLHLRSSFPSFSSSSSLISSTLIYSDLLSLLFFYQLRDSGSWLDIGMSIAHFVISLCSSLAFYLLFLLSDYLLSVPFNPNAQKRDKCDA</sequence>
<dbReference type="CDD" id="cd16020">
    <property type="entry name" value="GPI_EPT_1"/>
    <property type="match status" value="1"/>
</dbReference>
<feature type="transmembrane region" description="Helical" evidence="12">
    <location>
        <begin position="591"/>
        <end position="609"/>
    </location>
</feature>
<dbReference type="InterPro" id="IPR037671">
    <property type="entry name" value="PIGN_N"/>
</dbReference>
<evidence type="ECO:0000256" key="7">
    <source>
        <dbReference type="ARBA" id="ARBA00022692"/>
    </source>
</evidence>
<dbReference type="InterPro" id="IPR017850">
    <property type="entry name" value="Alkaline_phosphatase_core_sf"/>
</dbReference>
<comment type="subcellular location">
    <subcellularLocation>
        <location evidence="1 12">Endoplasmic reticulum membrane</location>
        <topology evidence="1 12">Multi-pass membrane protein</topology>
    </subcellularLocation>
</comment>
<keyword evidence="5 12" id="KW-0337">GPI-anchor biosynthesis</keyword>
<comment type="function">
    <text evidence="12">Ethanolamine phosphate transferase involved in glycosylphosphatidylinositol-anchor biosynthesis. Transfers ethanolamine phosphate to the first alpha-1,4-linked mannose of the glycosylphosphatidylinositol precursor of GPI-anchor.</text>
</comment>
<comment type="caution">
    <text evidence="14">The sequence shown here is derived from an EMBL/GenBank/DDBJ whole genome shotgun (WGS) entry which is preliminary data.</text>
</comment>
<proteinExistence type="inferred from homology"/>
<dbReference type="InterPro" id="IPR017852">
    <property type="entry name" value="GPI_EtnP_transferase_1_C"/>
</dbReference>
<evidence type="ECO:0000259" key="13">
    <source>
        <dbReference type="Pfam" id="PF04987"/>
    </source>
</evidence>
<dbReference type="InterPro" id="IPR007070">
    <property type="entry name" value="GPI_EtnP_transferase_1"/>
</dbReference>
<keyword evidence="11" id="KW-0325">Glycoprotein</keyword>
<evidence type="ECO:0000256" key="12">
    <source>
        <dbReference type="RuleBase" id="RU367138"/>
    </source>
</evidence>
<dbReference type="EC" id="2.-.-.-" evidence="12"/>
<evidence type="ECO:0000256" key="6">
    <source>
        <dbReference type="ARBA" id="ARBA00022679"/>
    </source>
</evidence>
<feature type="transmembrane region" description="Helical" evidence="12">
    <location>
        <begin position="694"/>
        <end position="712"/>
    </location>
</feature>
<dbReference type="SUPFAM" id="SSF53649">
    <property type="entry name" value="Alkaline phosphatase-like"/>
    <property type="match status" value="1"/>
</dbReference>
<dbReference type="PANTHER" id="PTHR12250">
    <property type="entry name" value="PHOSPHATIDYLINOSITOL GLYCAN, CLASS N"/>
    <property type="match status" value="1"/>
</dbReference>
<comment type="similarity">
    <text evidence="3 12">Belongs to the PIGG/PIGN/PIGO family. PIGN subfamily.</text>
</comment>
<accession>A0AAV5UFZ7</accession>
<dbReference type="Pfam" id="PF01663">
    <property type="entry name" value="Phosphodiest"/>
    <property type="match status" value="2"/>
</dbReference>
<feature type="transmembrane region" description="Helical" evidence="12">
    <location>
        <begin position="621"/>
        <end position="641"/>
    </location>
</feature>
<dbReference type="Pfam" id="PF04987">
    <property type="entry name" value="PigN"/>
    <property type="match status" value="1"/>
</dbReference>